<dbReference type="PANTHER" id="PTHR23515">
    <property type="entry name" value="HIGH-AFFINITY NITRATE TRANSPORTER 2.3"/>
    <property type="match status" value="1"/>
</dbReference>
<dbReference type="EMBL" id="PXYT01000039">
    <property type="protein sequence ID" value="PSR26241.1"/>
    <property type="molecule type" value="Genomic_DNA"/>
</dbReference>
<keyword evidence="6" id="KW-0534">Nitrate assimilation</keyword>
<dbReference type="Pfam" id="PF07690">
    <property type="entry name" value="MFS_1"/>
    <property type="match status" value="1"/>
</dbReference>
<dbReference type="SUPFAM" id="SSF103473">
    <property type="entry name" value="MFS general substrate transporter"/>
    <property type="match status" value="1"/>
</dbReference>
<dbReference type="Proteomes" id="UP000242699">
    <property type="component" value="Unassembled WGS sequence"/>
</dbReference>
<name>A0A2T2WVH4_9FIRM</name>
<keyword evidence="7 8" id="KW-0472">Membrane</keyword>
<keyword evidence="4 8" id="KW-0812">Transmembrane</keyword>
<feature type="transmembrane region" description="Helical" evidence="8">
    <location>
        <begin position="402"/>
        <end position="420"/>
    </location>
</feature>
<evidence type="ECO:0000256" key="7">
    <source>
        <dbReference type="ARBA" id="ARBA00023136"/>
    </source>
</evidence>
<comment type="caution">
    <text evidence="10">The sequence shown here is derived from an EMBL/GenBank/DDBJ whole genome shotgun (WGS) entry which is preliminary data.</text>
</comment>
<feature type="transmembrane region" description="Helical" evidence="8">
    <location>
        <begin position="275"/>
        <end position="301"/>
    </location>
</feature>
<feature type="transmembrane region" description="Helical" evidence="8">
    <location>
        <begin position="313"/>
        <end position="329"/>
    </location>
</feature>
<dbReference type="Gene3D" id="1.20.1250.20">
    <property type="entry name" value="MFS general substrate transporter like domains"/>
    <property type="match status" value="2"/>
</dbReference>
<evidence type="ECO:0000313" key="11">
    <source>
        <dbReference type="Proteomes" id="UP000242699"/>
    </source>
</evidence>
<accession>A0A2T2WVH4</accession>
<dbReference type="InterPro" id="IPR044772">
    <property type="entry name" value="NO3_transporter"/>
</dbReference>
<evidence type="ECO:0000256" key="6">
    <source>
        <dbReference type="ARBA" id="ARBA00023063"/>
    </source>
</evidence>
<dbReference type="GO" id="GO:0015112">
    <property type="term" value="F:nitrate transmembrane transporter activity"/>
    <property type="evidence" value="ECO:0007669"/>
    <property type="project" value="InterPro"/>
</dbReference>
<feature type="transmembrane region" description="Helical" evidence="8">
    <location>
        <begin position="136"/>
        <end position="160"/>
    </location>
</feature>
<evidence type="ECO:0000256" key="3">
    <source>
        <dbReference type="ARBA" id="ARBA00022448"/>
    </source>
</evidence>
<feature type="transmembrane region" description="Helical" evidence="8">
    <location>
        <begin position="172"/>
        <end position="197"/>
    </location>
</feature>
<evidence type="ECO:0000313" key="10">
    <source>
        <dbReference type="EMBL" id="PSR26241.1"/>
    </source>
</evidence>
<dbReference type="InterPro" id="IPR036259">
    <property type="entry name" value="MFS_trans_sf"/>
</dbReference>
<feature type="domain" description="Major facilitator superfamily (MFS) profile" evidence="9">
    <location>
        <begin position="41"/>
        <end position="425"/>
    </location>
</feature>
<proteinExistence type="inferred from homology"/>
<organism evidence="10 11">
    <name type="scientific">Sulfobacillus benefaciens</name>
    <dbReference type="NCBI Taxonomy" id="453960"/>
    <lineage>
        <taxon>Bacteria</taxon>
        <taxon>Bacillati</taxon>
        <taxon>Bacillota</taxon>
        <taxon>Clostridia</taxon>
        <taxon>Eubacteriales</taxon>
        <taxon>Clostridiales Family XVII. Incertae Sedis</taxon>
        <taxon>Sulfobacillus</taxon>
    </lineage>
</organism>
<reference evidence="10 11" key="1">
    <citation type="journal article" date="2014" name="BMC Genomics">
        <title>Comparison of environmental and isolate Sulfobacillus genomes reveals diverse carbon, sulfur, nitrogen, and hydrogen metabolisms.</title>
        <authorList>
            <person name="Justice N.B."/>
            <person name="Norman A."/>
            <person name="Brown C.T."/>
            <person name="Singh A."/>
            <person name="Thomas B.C."/>
            <person name="Banfield J.F."/>
        </authorList>
    </citation>
    <scope>NUCLEOTIDE SEQUENCE [LARGE SCALE GENOMIC DNA]</scope>
    <source>
        <strain evidence="10">AMDSBA1</strain>
    </source>
</reference>
<dbReference type="GO" id="GO:0042128">
    <property type="term" value="P:nitrate assimilation"/>
    <property type="evidence" value="ECO:0007669"/>
    <property type="project" value="UniProtKB-KW"/>
</dbReference>
<keyword evidence="5 8" id="KW-1133">Transmembrane helix</keyword>
<feature type="transmembrane region" description="Helical" evidence="8">
    <location>
        <begin position="110"/>
        <end position="130"/>
    </location>
</feature>
<dbReference type="InterPro" id="IPR011701">
    <property type="entry name" value="MFS"/>
</dbReference>
<feature type="transmembrane region" description="Helical" evidence="8">
    <location>
        <begin position="42"/>
        <end position="59"/>
    </location>
</feature>
<evidence type="ECO:0000256" key="4">
    <source>
        <dbReference type="ARBA" id="ARBA00022692"/>
    </source>
</evidence>
<keyword evidence="3" id="KW-0813">Transport</keyword>
<feature type="transmembrane region" description="Helical" evidence="8">
    <location>
        <begin position="368"/>
        <end position="390"/>
    </location>
</feature>
<evidence type="ECO:0000259" key="9">
    <source>
        <dbReference type="PROSITE" id="PS50850"/>
    </source>
</evidence>
<dbReference type="AlphaFoldDB" id="A0A2T2WVH4"/>
<dbReference type="InterPro" id="IPR020846">
    <property type="entry name" value="MFS_dom"/>
</dbReference>
<comment type="subcellular location">
    <subcellularLocation>
        <location evidence="1">Cell membrane</location>
        <topology evidence="1">Multi-pass membrane protein</topology>
    </subcellularLocation>
</comment>
<feature type="transmembrane region" description="Helical" evidence="8">
    <location>
        <begin position="243"/>
        <end position="269"/>
    </location>
</feature>
<dbReference type="PROSITE" id="PS50850">
    <property type="entry name" value="MFS"/>
    <property type="match status" value="1"/>
</dbReference>
<comment type="similarity">
    <text evidence="2">Belongs to the major facilitator superfamily. Nitrate/nitrite porter (TC 2.A.1.8) family.</text>
</comment>
<feature type="transmembrane region" description="Helical" evidence="8">
    <location>
        <begin position="335"/>
        <end position="356"/>
    </location>
</feature>
<evidence type="ECO:0000256" key="2">
    <source>
        <dbReference type="ARBA" id="ARBA00008432"/>
    </source>
</evidence>
<protein>
    <submittedName>
        <fullName evidence="10">MFS transporter</fullName>
    </submittedName>
</protein>
<sequence>MTRRPKDLLLRVRADRQDLRKRDKMAEKNPSLNAKIRPWNQVLWPTMAFFMGFAGLSIYGPLVPKFVQLMHLSPLKAGILAAVPNLSGALLRIPFGAWTDRVGFKRPFQILLVSAFLGIVGVIWLMRIYYPMHMDRLFGVLLLLGALVGAGIATFPVGIAQVSYAVTDGSQGVWLASYAGLGNLAPGLFAVLLPYAFAREGVMGSYALWAVCLAVVTILYTVKSPRISLLGPMASSRPLSSAFLTPATWPLTFLYFVSFGGFLALVAWLPEFFSANYHVALVSAGLFTLIFTVITSLIRILGGWLADQISPRAVIVGALAVMALAAGVISDASSLSWALGGTWLMGVGMGIQNGAVFKMVPFVIPNAVGGASGIIGGLGALGGFLIPPVMAVMGGSRHGSTGFFVFLGLALVGLGVIRYIRLSSPPRSQNPQRFPAELDC</sequence>
<feature type="transmembrane region" description="Helical" evidence="8">
    <location>
        <begin position="203"/>
        <end position="222"/>
    </location>
</feature>
<dbReference type="GO" id="GO:0005886">
    <property type="term" value="C:plasma membrane"/>
    <property type="evidence" value="ECO:0007669"/>
    <property type="project" value="UniProtKB-SubCell"/>
</dbReference>
<evidence type="ECO:0000256" key="8">
    <source>
        <dbReference type="SAM" id="Phobius"/>
    </source>
</evidence>
<evidence type="ECO:0000256" key="5">
    <source>
        <dbReference type="ARBA" id="ARBA00022989"/>
    </source>
</evidence>
<gene>
    <name evidence="10" type="ORF">C7B43_14475</name>
</gene>
<evidence type="ECO:0000256" key="1">
    <source>
        <dbReference type="ARBA" id="ARBA00004651"/>
    </source>
</evidence>